<reference evidence="9 10" key="1">
    <citation type="submission" date="2024-02" db="EMBL/GenBank/DDBJ databases">
        <title>High-quality chromosome-scale genome assembly of Pensacola bahiagrass (Paspalum notatum Flugge var. saurae).</title>
        <authorList>
            <person name="Vega J.M."/>
            <person name="Podio M."/>
            <person name="Orjuela J."/>
            <person name="Siena L.A."/>
            <person name="Pessino S.C."/>
            <person name="Combes M.C."/>
            <person name="Mariac C."/>
            <person name="Albertini E."/>
            <person name="Pupilli F."/>
            <person name="Ortiz J.P.A."/>
            <person name="Leblanc O."/>
        </authorList>
    </citation>
    <scope>NUCLEOTIDE SEQUENCE [LARGE SCALE GENOMIC DNA]</scope>
    <source>
        <strain evidence="9">R1</strain>
        <tissue evidence="9">Leaf</tissue>
    </source>
</reference>
<dbReference type="InterPro" id="IPR011990">
    <property type="entry name" value="TPR-like_helical_dom_sf"/>
</dbReference>
<evidence type="ECO:0000256" key="4">
    <source>
        <dbReference type="ARBA" id="ARBA00022737"/>
    </source>
</evidence>
<comment type="subcellular location">
    <subcellularLocation>
        <location evidence="1">Membrane</location>
        <topology evidence="1">Single-pass type II membrane protein</topology>
    </subcellularLocation>
</comment>
<name>A0AAQ3WXM2_PASNO</name>
<dbReference type="PROSITE" id="PS51375">
    <property type="entry name" value="PPR"/>
    <property type="match status" value="3"/>
</dbReference>
<dbReference type="PANTHER" id="PTHR47926">
    <property type="entry name" value="PENTATRICOPEPTIDE REPEAT-CONTAINING PROTEIN"/>
    <property type="match status" value="1"/>
</dbReference>
<dbReference type="InterPro" id="IPR046960">
    <property type="entry name" value="PPR_At4g14850-like_plant"/>
</dbReference>
<evidence type="ECO:0000256" key="2">
    <source>
        <dbReference type="ARBA" id="ARBA00022676"/>
    </source>
</evidence>
<dbReference type="GO" id="GO:0009451">
    <property type="term" value="P:RNA modification"/>
    <property type="evidence" value="ECO:0007669"/>
    <property type="project" value="InterPro"/>
</dbReference>
<dbReference type="PANTHER" id="PTHR47926:SF449">
    <property type="entry name" value="PENTATRICOPEPTIDE REPEAT-CONTAINING PROTEIN"/>
    <property type="match status" value="1"/>
</dbReference>
<keyword evidence="4" id="KW-0677">Repeat</keyword>
<dbReference type="EMBL" id="CP144749">
    <property type="protein sequence ID" value="WVZ77650.1"/>
    <property type="molecule type" value="Genomic_DNA"/>
</dbReference>
<evidence type="ECO:0000313" key="9">
    <source>
        <dbReference type="EMBL" id="WVZ77650.1"/>
    </source>
</evidence>
<evidence type="ECO:0008006" key="11">
    <source>
        <dbReference type="Google" id="ProtNLM"/>
    </source>
</evidence>
<keyword evidence="6" id="KW-0472">Membrane</keyword>
<evidence type="ECO:0000256" key="7">
    <source>
        <dbReference type="ARBA" id="ARBA00023180"/>
    </source>
</evidence>
<evidence type="ECO:0000256" key="8">
    <source>
        <dbReference type="PROSITE-ProRule" id="PRU00708"/>
    </source>
</evidence>
<evidence type="ECO:0000256" key="1">
    <source>
        <dbReference type="ARBA" id="ARBA00004606"/>
    </source>
</evidence>
<dbReference type="InterPro" id="IPR002885">
    <property type="entry name" value="PPR_rpt"/>
</dbReference>
<dbReference type="Pfam" id="PF01535">
    <property type="entry name" value="PPR"/>
    <property type="match status" value="3"/>
</dbReference>
<sequence length="779" mass="85955">MSHPCASPPSPSHFWDATSLAGALKAAGARRSAAHVGPLHAVLVKLGLSANAILATSLAHLAQRCGLPRYARDLFDEMPRPDVVSWTSLLTGHAHQGLHREALALLRRMVGSGVQPNGYSLSGGLLACGGVGPGALALGKEIHASVVKMSLHGPVDPVVVNGVLDMYSRCGSIEYASKVFRMMQVRNVVAWNSMMAALLGSGQAEEALRLFVSMVSCGVGVDGFSFSIAVDASGKLAVLKQGMQVHARIFGGGYEADVVLRNSLVDMYAKCGCLDSAELVFKAIPSQDAVLWTTMIAAYGRFGRVQDSVSMFDRMAQLGIKQDGLAYLAVLSACSHNGLVREGWHYFNLISDGHGSVEVQPEHYECMADLLCRRGYLEEALEFIENMPFDSSVASWSALLNSSRIHGNARLSQLAASRLLKLDPENHSNLVALSRCTGVKGKLKWDNTMKMRSNVQIITIPNIHIPKRTDEEIISSVVIRDILSMPMPVSKNPKVALMFLTPGSLPFEKLWEKFLEGHEGRYSIYVHASREKPVHTSSLFAGQDIHSDAVVWGLILMVDAEKRLLANALEDVDNQFFVLLSDSCVPLHSFDYVYNYLMGTNVSFIDCFKDPGPHGSGRYSIEMYPEIDERDFRKGAQWFAVTRRHALMILADSLYYKKFKLYCKPAEGRNCIADEHYLPTLLNMVDPGGISNWSVTHVDWSEGKWHPRSYNAGDVTYDLLKNLTAVDENFHVTSDDKKLVMQKPCLWNGSKRPCYLFARKFNPEALDNLLKLFNSYTSV</sequence>
<dbReference type="Gene3D" id="1.25.40.10">
    <property type="entry name" value="Tetratricopeptide repeat domain"/>
    <property type="match status" value="3"/>
</dbReference>
<proteinExistence type="predicted"/>
<dbReference type="GO" id="GO:0016020">
    <property type="term" value="C:membrane"/>
    <property type="evidence" value="ECO:0007669"/>
    <property type="project" value="UniProtKB-SubCell"/>
</dbReference>
<dbReference type="Pfam" id="PF02485">
    <property type="entry name" value="Branch"/>
    <property type="match status" value="1"/>
</dbReference>
<evidence type="ECO:0000256" key="5">
    <source>
        <dbReference type="ARBA" id="ARBA00022946"/>
    </source>
</evidence>
<feature type="repeat" description="PPR" evidence="8">
    <location>
        <begin position="288"/>
        <end position="322"/>
    </location>
</feature>
<dbReference type="GO" id="GO:0099402">
    <property type="term" value="P:plant organ development"/>
    <property type="evidence" value="ECO:0007669"/>
    <property type="project" value="UniProtKB-ARBA"/>
</dbReference>
<keyword evidence="10" id="KW-1185">Reference proteome</keyword>
<feature type="repeat" description="PPR" evidence="8">
    <location>
        <begin position="187"/>
        <end position="221"/>
    </location>
</feature>
<keyword evidence="3" id="KW-0808">Transferase</keyword>
<dbReference type="Proteomes" id="UP001341281">
    <property type="component" value="Chromosome 05"/>
</dbReference>
<organism evidence="9 10">
    <name type="scientific">Paspalum notatum var. saurae</name>
    <dbReference type="NCBI Taxonomy" id="547442"/>
    <lineage>
        <taxon>Eukaryota</taxon>
        <taxon>Viridiplantae</taxon>
        <taxon>Streptophyta</taxon>
        <taxon>Embryophyta</taxon>
        <taxon>Tracheophyta</taxon>
        <taxon>Spermatophyta</taxon>
        <taxon>Magnoliopsida</taxon>
        <taxon>Liliopsida</taxon>
        <taxon>Poales</taxon>
        <taxon>Poaceae</taxon>
        <taxon>PACMAD clade</taxon>
        <taxon>Panicoideae</taxon>
        <taxon>Andropogonodae</taxon>
        <taxon>Paspaleae</taxon>
        <taxon>Paspalinae</taxon>
        <taxon>Paspalum</taxon>
    </lineage>
</organism>
<dbReference type="Pfam" id="PF13041">
    <property type="entry name" value="PPR_2"/>
    <property type="match status" value="2"/>
</dbReference>
<dbReference type="FunFam" id="1.25.40.10:FF:000158">
    <property type="entry name" value="pentatricopeptide repeat-containing protein At2g33680"/>
    <property type="match status" value="1"/>
</dbReference>
<dbReference type="GO" id="GO:0003723">
    <property type="term" value="F:RNA binding"/>
    <property type="evidence" value="ECO:0007669"/>
    <property type="project" value="InterPro"/>
</dbReference>
<dbReference type="GO" id="GO:0016757">
    <property type="term" value="F:glycosyltransferase activity"/>
    <property type="evidence" value="ECO:0007669"/>
    <property type="project" value="UniProtKB-KW"/>
</dbReference>
<gene>
    <name evidence="9" type="ORF">U9M48_025495</name>
</gene>
<dbReference type="FunFam" id="1.25.40.10:FF:000285">
    <property type="entry name" value="Pentatricopeptide repeat-containing protein, chloroplastic"/>
    <property type="match status" value="1"/>
</dbReference>
<accession>A0AAQ3WXM2</accession>
<keyword evidence="7" id="KW-0325">Glycoprotein</keyword>
<keyword evidence="2" id="KW-0328">Glycosyltransferase</keyword>
<feature type="repeat" description="PPR" evidence="8">
    <location>
        <begin position="82"/>
        <end position="116"/>
    </location>
</feature>
<keyword evidence="5" id="KW-0809">Transit peptide</keyword>
<evidence type="ECO:0000256" key="3">
    <source>
        <dbReference type="ARBA" id="ARBA00022679"/>
    </source>
</evidence>
<evidence type="ECO:0000313" key="10">
    <source>
        <dbReference type="Proteomes" id="UP001341281"/>
    </source>
</evidence>
<evidence type="ECO:0000256" key="6">
    <source>
        <dbReference type="ARBA" id="ARBA00023136"/>
    </source>
</evidence>
<dbReference type="NCBIfam" id="TIGR00756">
    <property type="entry name" value="PPR"/>
    <property type="match status" value="3"/>
</dbReference>
<dbReference type="AlphaFoldDB" id="A0AAQ3WXM2"/>
<dbReference type="InterPro" id="IPR003406">
    <property type="entry name" value="Glyco_trans_14"/>
</dbReference>
<protein>
    <recommendedName>
        <fullName evidence="11">Core-2/I-branching beta-16-N-acetylglucosaminyltransferase family protein</fullName>
    </recommendedName>
</protein>